<dbReference type="SUPFAM" id="SSF46689">
    <property type="entry name" value="Homeodomain-like"/>
    <property type="match status" value="1"/>
</dbReference>
<proteinExistence type="predicted"/>
<evidence type="ECO:0000313" key="2">
    <source>
        <dbReference type="Proteomes" id="UP000027451"/>
    </source>
</evidence>
<reference evidence="1 2" key="1">
    <citation type="submission" date="2014-03" db="EMBL/GenBank/DDBJ databases">
        <title>Draft Genome Sequences of Four Burkholderia Strains.</title>
        <authorList>
            <person name="Liu X.Y."/>
            <person name="Li C.X."/>
            <person name="Xu J.H."/>
        </authorList>
    </citation>
    <scope>NUCLEOTIDE SEQUENCE [LARGE SCALE GENOMIC DNA]</scope>
    <source>
        <strain evidence="1 2">OP-1</strain>
    </source>
</reference>
<evidence type="ECO:0000313" key="1">
    <source>
        <dbReference type="EMBL" id="KDR25516.1"/>
    </source>
</evidence>
<dbReference type="InterPro" id="IPR009057">
    <property type="entry name" value="Homeodomain-like_sf"/>
</dbReference>
<dbReference type="Gene3D" id="1.10.10.60">
    <property type="entry name" value="Homeodomain-like"/>
    <property type="match status" value="1"/>
</dbReference>
<sequence length="55" mass="6637">MITVSILAKIRRMHFRDGFPIRDIARQTGLSRNTIRRWWLREPTTGEPKYPKRVN</sequence>
<dbReference type="Proteomes" id="UP000027451">
    <property type="component" value="Unassembled WGS sequence"/>
</dbReference>
<comment type="caution">
    <text evidence="1">The sequence shown here is derived from an EMBL/GenBank/DDBJ whole genome shotgun (WGS) entry which is preliminary data.</text>
</comment>
<protein>
    <submittedName>
        <fullName evidence="1">Transposase</fullName>
    </submittedName>
</protein>
<organism evidence="1 2">
    <name type="scientific">Caballeronia zhejiangensis</name>
    <dbReference type="NCBI Taxonomy" id="871203"/>
    <lineage>
        <taxon>Bacteria</taxon>
        <taxon>Pseudomonadati</taxon>
        <taxon>Pseudomonadota</taxon>
        <taxon>Betaproteobacteria</taxon>
        <taxon>Burkholderiales</taxon>
        <taxon>Burkholderiaceae</taxon>
        <taxon>Caballeronia</taxon>
    </lineage>
</organism>
<dbReference type="EMBL" id="JFHD01000046">
    <property type="protein sequence ID" value="KDR25516.1"/>
    <property type="molecule type" value="Genomic_DNA"/>
</dbReference>
<dbReference type="Pfam" id="PF13384">
    <property type="entry name" value="HTH_23"/>
    <property type="match status" value="1"/>
</dbReference>
<name>A0A656Q9G8_9BURK</name>
<gene>
    <name evidence="1" type="ORF">BG60_28020</name>
</gene>
<keyword evidence="2" id="KW-1185">Reference proteome</keyword>
<accession>A0A656Q9G8</accession>
<dbReference type="AlphaFoldDB" id="A0A656Q9G8"/>